<protein>
    <submittedName>
        <fullName evidence="1">Uncharacterized protein</fullName>
    </submittedName>
</protein>
<evidence type="ECO:0000313" key="2">
    <source>
        <dbReference type="Proteomes" id="UP000277580"/>
    </source>
</evidence>
<keyword evidence="2" id="KW-1185">Reference proteome</keyword>
<dbReference type="OrthoDB" id="10324019at2759"/>
<gene>
    <name evidence="1" type="ORF">P167DRAFT_547756</name>
</gene>
<dbReference type="AlphaFoldDB" id="A0A3N4KH46"/>
<dbReference type="EMBL" id="ML119148">
    <property type="protein sequence ID" value="RPB09810.1"/>
    <property type="molecule type" value="Genomic_DNA"/>
</dbReference>
<accession>A0A3N4KH46</accession>
<proteinExistence type="predicted"/>
<organism evidence="1 2">
    <name type="scientific">Morchella conica CCBAS932</name>
    <dbReference type="NCBI Taxonomy" id="1392247"/>
    <lineage>
        <taxon>Eukaryota</taxon>
        <taxon>Fungi</taxon>
        <taxon>Dikarya</taxon>
        <taxon>Ascomycota</taxon>
        <taxon>Pezizomycotina</taxon>
        <taxon>Pezizomycetes</taxon>
        <taxon>Pezizales</taxon>
        <taxon>Morchellaceae</taxon>
        <taxon>Morchella</taxon>
    </lineage>
</organism>
<reference evidence="1 2" key="1">
    <citation type="journal article" date="2018" name="Nat. Ecol. Evol.">
        <title>Pezizomycetes genomes reveal the molecular basis of ectomycorrhizal truffle lifestyle.</title>
        <authorList>
            <person name="Murat C."/>
            <person name="Payen T."/>
            <person name="Noel B."/>
            <person name="Kuo A."/>
            <person name="Morin E."/>
            <person name="Chen J."/>
            <person name="Kohler A."/>
            <person name="Krizsan K."/>
            <person name="Balestrini R."/>
            <person name="Da Silva C."/>
            <person name="Montanini B."/>
            <person name="Hainaut M."/>
            <person name="Levati E."/>
            <person name="Barry K.W."/>
            <person name="Belfiori B."/>
            <person name="Cichocki N."/>
            <person name="Clum A."/>
            <person name="Dockter R.B."/>
            <person name="Fauchery L."/>
            <person name="Guy J."/>
            <person name="Iotti M."/>
            <person name="Le Tacon F."/>
            <person name="Lindquist E.A."/>
            <person name="Lipzen A."/>
            <person name="Malagnac F."/>
            <person name="Mello A."/>
            <person name="Molinier V."/>
            <person name="Miyauchi S."/>
            <person name="Poulain J."/>
            <person name="Riccioni C."/>
            <person name="Rubini A."/>
            <person name="Sitrit Y."/>
            <person name="Splivallo R."/>
            <person name="Traeger S."/>
            <person name="Wang M."/>
            <person name="Zifcakova L."/>
            <person name="Wipf D."/>
            <person name="Zambonelli A."/>
            <person name="Paolocci F."/>
            <person name="Nowrousian M."/>
            <person name="Ottonello S."/>
            <person name="Baldrian P."/>
            <person name="Spatafora J.W."/>
            <person name="Henrissat B."/>
            <person name="Nagy L.G."/>
            <person name="Aury J.M."/>
            <person name="Wincker P."/>
            <person name="Grigoriev I.V."/>
            <person name="Bonfante P."/>
            <person name="Martin F.M."/>
        </authorList>
    </citation>
    <scope>NUCLEOTIDE SEQUENCE [LARGE SCALE GENOMIC DNA]</scope>
    <source>
        <strain evidence="1 2">CCBAS932</strain>
    </source>
</reference>
<dbReference type="InParanoid" id="A0A3N4KH46"/>
<sequence length="186" mass="20447">MTTSITPNDHFPFNGAAGDLVSNPGTNPTSLSPFAETVRILRKKRNRSFHLALLKRNTDYNATKKESMLGRFQNLDFHHDAVHAQSKEIALVANYGLTDKQQRDLYDGLGYTGLHRFLEEPDNAIFSLSPVGSNAESPINPSEPEAVEVAPQTSSRFEVGVENVCVATRKLSKGASFVVVGKILEF</sequence>
<dbReference type="Proteomes" id="UP000277580">
    <property type="component" value="Unassembled WGS sequence"/>
</dbReference>
<evidence type="ECO:0000313" key="1">
    <source>
        <dbReference type="EMBL" id="RPB09810.1"/>
    </source>
</evidence>
<name>A0A3N4KH46_9PEZI</name>